<evidence type="ECO:0008006" key="3">
    <source>
        <dbReference type="Google" id="ProtNLM"/>
    </source>
</evidence>
<sequence length="278" mass="32192">MVLGQIHHYFRQIHHFAQTIGAGLLVKNLRNLGLESHCLEGSPEASAHWPTTQDNYSQTYYHVVNLLTDQAREVMPVTDYVVSFEVAEHIQPYYTDKFIALLSMHKPKRIIFGAATVDQDRGLNPTHVNEREFDYWIKKFSHAGYVIDLAKTAKLKHDIITDQNFMIEFGKLWFYPKNILVFESLSYTTKEELNTAREQLPVHVNMLDPVYTQLGYSDRLNSEEKEAPEFGKMWERDWTEFGNLFHAKSESDVAFLPTLKPRVKILDKTGVDVIADVK</sequence>
<proteinExistence type="predicted"/>
<accession>A0A1E7ESV3</accession>
<dbReference type="Proteomes" id="UP000095751">
    <property type="component" value="Unassembled WGS sequence"/>
</dbReference>
<dbReference type="EMBL" id="KV784378">
    <property type="protein sequence ID" value="OEU09041.1"/>
    <property type="molecule type" value="Genomic_DNA"/>
</dbReference>
<evidence type="ECO:0000313" key="1">
    <source>
        <dbReference type="EMBL" id="OEU09041.1"/>
    </source>
</evidence>
<dbReference type="AlphaFoldDB" id="A0A1E7ESV3"/>
<organism evidence="1 2">
    <name type="scientific">Fragilariopsis cylindrus CCMP1102</name>
    <dbReference type="NCBI Taxonomy" id="635003"/>
    <lineage>
        <taxon>Eukaryota</taxon>
        <taxon>Sar</taxon>
        <taxon>Stramenopiles</taxon>
        <taxon>Ochrophyta</taxon>
        <taxon>Bacillariophyta</taxon>
        <taxon>Bacillariophyceae</taxon>
        <taxon>Bacillariophycidae</taxon>
        <taxon>Bacillariales</taxon>
        <taxon>Bacillariaceae</taxon>
        <taxon>Fragilariopsis</taxon>
    </lineage>
</organism>
<gene>
    <name evidence="1" type="ORF">FRACYDRAFT_249386</name>
</gene>
<evidence type="ECO:0000313" key="2">
    <source>
        <dbReference type="Proteomes" id="UP000095751"/>
    </source>
</evidence>
<dbReference type="InParanoid" id="A0A1E7ESV3"/>
<protein>
    <recommendedName>
        <fullName evidence="3">Methyltransferase type 11 domain-containing protein</fullName>
    </recommendedName>
</protein>
<reference evidence="1 2" key="1">
    <citation type="submission" date="2016-09" db="EMBL/GenBank/DDBJ databases">
        <title>Extensive genetic diversity and differential bi-allelic expression allows diatom success in the polar Southern Ocean.</title>
        <authorList>
            <consortium name="DOE Joint Genome Institute"/>
            <person name="Mock T."/>
            <person name="Otillar R.P."/>
            <person name="Strauss J."/>
            <person name="Dupont C."/>
            <person name="Frickenhaus S."/>
            <person name="Maumus F."/>
            <person name="Mcmullan M."/>
            <person name="Sanges R."/>
            <person name="Schmutz J."/>
            <person name="Toseland A."/>
            <person name="Valas R."/>
            <person name="Veluchamy A."/>
            <person name="Ward B.J."/>
            <person name="Allen A."/>
            <person name="Barry K."/>
            <person name="Falciatore A."/>
            <person name="Ferrante M."/>
            <person name="Fortunato A.E."/>
            <person name="Gloeckner G."/>
            <person name="Gruber A."/>
            <person name="Hipkin R."/>
            <person name="Janech M."/>
            <person name="Kroth P."/>
            <person name="Leese F."/>
            <person name="Lindquist E."/>
            <person name="Lyon B.R."/>
            <person name="Martin J."/>
            <person name="Mayer C."/>
            <person name="Parker M."/>
            <person name="Quesneville H."/>
            <person name="Raymond J."/>
            <person name="Uhlig C."/>
            <person name="Valentin K.U."/>
            <person name="Worden A.Z."/>
            <person name="Armbrust E.V."/>
            <person name="Bowler C."/>
            <person name="Green B."/>
            <person name="Moulton V."/>
            <person name="Van Oosterhout C."/>
            <person name="Grigoriev I."/>
        </authorList>
    </citation>
    <scope>NUCLEOTIDE SEQUENCE [LARGE SCALE GENOMIC DNA]</scope>
    <source>
        <strain evidence="1 2">CCMP1102</strain>
    </source>
</reference>
<dbReference type="OrthoDB" id="44160at2759"/>
<name>A0A1E7ESV3_9STRA</name>
<keyword evidence="2" id="KW-1185">Reference proteome</keyword>
<dbReference type="KEGG" id="fcy:FRACYDRAFT_249386"/>